<dbReference type="InterPro" id="IPR023476">
    <property type="entry name" value="Pep_tRNA_hydro_II_dom_sf"/>
</dbReference>
<evidence type="ECO:0000256" key="3">
    <source>
        <dbReference type="ARBA" id="ARBA00038050"/>
    </source>
</evidence>
<dbReference type="InterPro" id="IPR002833">
    <property type="entry name" value="PTH2"/>
</dbReference>
<reference evidence="5" key="1">
    <citation type="journal article" date="2020" name="Nature">
        <title>Giant virus diversity and host interactions through global metagenomics.</title>
        <authorList>
            <person name="Schulz F."/>
            <person name="Roux S."/>
            <person name="Paez-Espino D."/>
            <person name="Jungbluth S."/>
            <person name="Walsh D.A."/>
            <person name="Denef V.J."/>
            <person name="McMahon K.D."/>
            <person name="Konstantinidis K.T."/>
            <person name="Eloe-Fadrosh E.A."/>
            <person name="Kyrpides N.C."/>
            <person name="Woyke T."/>
        </authorList>
    </citation>
    <scope>NUCLEOTIDE SEQUENCE</scope>
    <source>
        <strain evidence="5">GVMAG-M-3300025880-75</strain>
    </source>
</reference>
<dbReference type="FunFam" id="3.40.1490.10:FF:000002">
    <property type="entry name" value="Peptidyl-tRNA hydrolase 2, mitochondrial"/>
    <property type="match status" value="1"/>
</dbReference>
<organism evidence="5">
    <name type="scientific">viral metagenome</name>
    <dbReference type="NCBI Taxonomy" id="1070528"/>
    <lineage>
        <taxon>unclassified sequences</taxon>
        <taxon>metagenomes</taxon>
        <taxon>organismal metagenomes</taxon>
    </lineage>
</organism>
<dbReference type="SUPFAM" id="SSF102462">
    <property type="entry name" value="Peptidyl-tRNA hydrolase II"/>
    <property type="match status" value="1"/>
</dbReference>
<dbReference type="Gene3D" id="3.40.1490.10">
    <property type="entry name" value="Bit1"/>
    <property type="match status" value="1"/>
</dbReference>
<keyword evidence="2" id="KW-0378">Hydrolase</keyword>
<dbReference type="NCBIfam" id="TIGR00283">
    <property type="entry name" value="arch_pth2"/>
    <property type="match status" value="1"/>
</dbReference>
<proteinExistence type="inferred from homology"/>
<dbReference type="Pfam" id="PF01981">
    <property type="entry name" value="PTH2"/>
    <property type="match status" value="1"/>
</dbReference>
<dbReference type="GO" id="GO:0004045">
    <property type="term" value="F:peptidyl-tRNA hydrolase activity"/>
    <property type="evidence" value="ECO:0007669"/>
    <property type="project" value="UniProtKB-EC"/>
</dbReference>
<dbReference type="AlphaFoldDB" id="A0A6C0JCT4"/>
<comment type="similarity">
    <text evidence="3">Belongs to the PTH2 family.</text>
</comment>
<protein>
    <recommendedName>
        <fullName evidence="1">peptidyl-tRNA hydrolase</fullName>
        <ecNumber evidence="1">3.1.1.29</ecNumber>
    </recommendedName>
</protein>
<sequence>MAILVRSDIKMSKGKVLAQVSHAVVEATIKAYTSTTLFYKWQTDGEKIVILKVSNEKTLDTIINIAKRKGVQNGVVIDAGLTEIMPGTKTVGFIGPDYDYKIDKLVGQLKLY</sequence>
<dbReference type="EC" id="3.1.1.29" evidence="1"/>
<name>A0A6C0JCT4_9ZZZZ</name>
<dbReference type="GO" id="GO:0005829">
    <property type="term" value="C:cytosol"/>
    <property type="evidence" value="ECO:0007669"/>
    <property type="project" value="TreeGrafter"/>
</dbReference>
<dbReference type="PANTHER" id="PTHR12649">
    <property type="entry name" value="PEPTIDYL-TRNA HYDROLASE 2"/>
    <property type="match status" value="1"/>
</dbReference>
<evidence type="ECO:0000256" key="1">
    <source>
        <dbReference type="ARBA" id="ARBA00013260"/>
    </source>
</evidence>
<dbReference type="PANTHER" id="PTHR12649:SF11">
    <property type="entry name" value="PEPTIDYL-TRNA HYDROLASE 2, MITOCHONDRIAL"/>
    <property type="match status" value="1"/>
</dbReference>
<evidence type="ECO:0000256" key="4">
    <source>
        <dbReference type="ARBA" id="ARBA00048707"/>
    </source>
</evidence>
<comment type="catalytic activity">
    <reaction evidence="4">
        <text>an N-acyl-L-alpha-aminoacyl-tRNA + H2O = an N-acyl-L-amino acid + a tRNA + H(+)</text>
        <dbReference type="Rhea" id="RHEA:54448"/>
        <dbReference type="Rhea" id="RHEA-COMP:10123"/>
        <dbReference type="Rhea" id="RHEA-COMP:13883"/>
        <dbReference type="ChEBI" id="CHEBI:15377"/>
        <dbReference type="ChEBI" id="CHEBI:15378"/>
        <dbReference type="ChEBI" id="CHEBI:59874"/>
        <dbReference type="ChEBI" id="CHEBI:78442"/>
        <dbReference type="ChEBI" id="CHEBI:138191"/>
        <dbReference type="EC" id="3.1.1.29"/>
    </reaction>
</comment>
<evidence type="ECO:0000313" key="5">
    <source>
        <dbReference type="EMBL" id="QHU02367.1"/>
    </source>
</evidence>
<accession>A0A6C0JCT4</accession>
<evidence type="ECO:0000256" key="2">
    <source>
        <dbReference type="ARBA" id="ARBA00022801"/>
    </source>
</evidence>
<dbReference type="EMBL" id="MN740356">
    <property type="protein sequence ID" value="QHU02367.1"/>
    <property type="molecule type" value="Genomic_DNA"/>
</dbReference>